<sequence length="160" mass="16522">MGAGGASGQGARPRGPAAVCALLPRLPGRALVAAGGGAAAEAPGGGWGPASAASLYENPWTIPNMLSMTRIGLAPVLGYLIIEEDFNIALGVFALAGLTDLVNTAVQLILVAASLAAPVFNYADSIYLQMLWCFTAFTTAASAYSYYHYGRKTVQVIKDR</sequence>
<organism evidence="5 6">
    <name type="scientific">Tupaia chinensis</name>
    <name type="common">Chinese tree shrew</name>
    <name type="synonym">Tupaia belangeri chinensis</name>
    <dbReference type="NCBI Taxonomy" id="246437"/>
    <lineage>
        <taxon>Eukaryota</taxon>
        <taxon>Metazoa</taxon>
        <taxon>Chordata</taxon>
        <taxon>Craniata</taxon>
        <taxon>Vertebrata</taxon>
        <taxon>Euteleostomi</taxon>
        <taxon>Mammalia</taxon>
        <taxon>Eutheria</taxon>
        <taxon>Euarchontoglires</taxon>
        <taxon>Scandentia</taxon>
        <taxon>Tupaiidae</taxon>
        <taxon>Tupaia</taxon>
    </lineage>
</organism>
<feature type="transmembrane region" description="Helical" evidence="4">
    <location>
        <begin position="126"/>
        <end position="147"/>
    </location>
</feature>
<dbReference type="GO" id="GO:0032049">
    <property type="term" value="P:cardiolipin biosynthetic process"/>
    <property type="evidence" value="ECO:0007669"/>
    <property type="project" value="TreeGrafter"/>
</dbReference>
<protein>
    <recommendedName>
        <fullName evidence="2">cardiolipin synthase (CMP-forming)</fullName>
        <ecNumber evidence="2">2.7.8.41</ecNumber>
    </recommendedName>
</protein>
<dbReference type="GO" id="GO:0005739">
    <property type="term" value="C:mitochondrion"/>
    <property type="evidence" value="ECO:0007669"/>
    <property type="project" value="TreeGrafter"/>
</dbReference>
<dbReference type="Pfam" id="PF01066">
    <property type="entry name" value="CDP-OH_P_transf"/>
    <property type="match status" value="1"/>
</dbReference>
<reference evidence="6" key="2">
    <citation type="journal article" date="2013" name="Nat. Commun.">
        <title>Genome of the Chinese tree shrew.</title>
        <authorList>
            <person name="Fan Y."/>
            <person name="Huang Z.Y."/>
            <person name="Cao C.C."/>
            <person name="Chen C.S."/>
            <person name="Chen Y.X."/>
            <person name="Fan D.D."/>
            <person name="He J."/>
            <person name="Hou H.L."/>
            <person name="Hu L."/>
            <person name="Hu X.T."/>
            <person name="Jiang X.T."/>
            <person name="Lai R."/>
            <person name="Lang Y.S."/>
            <person name="Liang B."/>
            <person name="Liao S.G."/>
            <person name="Mu D."/>
            <person name="Ma Y.Y."/>
            <person name="Niu Y.Y."/>
            <person name="Sun X.Q."/>
            <person name="Xia J.Q."/>
            <person name="Xiao J."/>
            <person name="Xiong Z.Q."/>
            <person name="Xu L."/>
            <person name="Yang L."/>
            <person name="Zhang Y."/>
            <person name="Zhao W."/>
            <person name="Zhao X.D."/>
            <person name="Zheng Y.T."/>
            <person name="Zhou J.M."/>
            <person name="Zhu Y.B."/>
            <person name="Zhang G.J."/>
            <person name="Wang J."/>
            <person name="Yao Y.G."/>
        </authorList>
    </citation>
    <scope>NUCLEOTIDE SEQUENCE [LARGE SCALE GENOMIC DNA]</scope>
</reference>
<dbReference type="PANTHER" id="PTHR14269:SF60">
    <property type="entry name" value="CARDIOLIPIN SYNTHASE (CMP-FORMING)"/>
    <property type="match status" value="1"/>
</dbReference>
<dbReference type="PANTHER" id="PTHR14269">
    <property type="entry name" value="CDP-DIACYLGLYCEROL--GLYCEROL-3-PHOSPHATE 3-PHOSPHATIDYLTRANSFERASE-RELATED"/>
    <property type="match status" value="1"/>
</dbReference>
<evidence type="ECO:0000256" key="1">
    <source>
        <dbReference type="ARBA" id="ARBA00022679"/>
    </source>
</evidence>
<dbReference type="GO" id="GO:0016020">
    <property type="term" value="C:membrane"/>
    <property type="evidence" value="ECO:0007669"/>
    <property type="project" value="InterPro"/>
</dbReference>
<evidence type="ECO:0000256" key="4">
    <source>
        <dbReference type="SAM" id="Phobius"/>
    </source>
</evidence>
<evidence type="ECO:0000256" key="2">
    <source>
        <dbReference type="ARBA" id="ARBA00039001"/>
    </source>
</evidence>
<dbReference type="STRING" id="246437.L8YEJ7"/>
<evidence type="ECO:0000313" key="6">
    <source>
        <dbReference type="Proteomes" id="UP000011518"/>
    </source>
</evidence>
<accession>L8YEJ7</accession>
<feature type="transmembrane region" description="Helical" evidence="4">
    <location>
        <begin position="89"/>
        <end position="120"/>
    </location>
</feature>
<proteinExistence type="predicted"/>
<dbReference type="GO" id="GO:0043337">
    <property type="term" value="F:cardiolipin synthase (CMP-forming)"/>
    <property type="evidence" value="ECO:0007669"/>
    <property type="project" value="UniProtKB-EC"/>
</dbReference>
<dbReference type="eggNOG" id="KOG1617">
    <property type="taxonomic scope" value="Eukaryota"/>
</dbReference>
<keyword evidence="6" id="KW-1185">Reference proteome</keyword>
<keyword evidence="4" id="KW-0472">Membrane</keyword>
<dbReference type="EMBL" id="KB361660">
    <property type="protein sequence ID" value="ELV13415.1"/>
    <property type="molecule type" value="Genomic_DNA"/>
</dbReference>
<keyword evidence="1" id="KW-0808">Transferase</keyword>
<name>L8YEJ7_TUPCH</name>
<reference evidence="6" key="1">
    <citation type="submission" date="2012-07" db="EMBL/GenBank/DDBJ databases">
        <title>Genome of the Chinese tree shrew, a rising model animal genetically related to primates.</title>
        <authorList>
            <person name="Zhang G."/>
            <person name="Fan Y."/>
            <person name="Yao Y."/>
            <person name="Huang Z."/>
        </authorList>
    </citation>
    <scope>NUCLEOTIDE SEQUENCE [LARGE SCALE GENOMIC DNA]</scope>
</reference>
<dbReference type="FunCoup" id="L8YEJ7">
    <property type="interactions" value="1180"/>
</dbReference>
<evidence type="ECO:0000256" key="3">
    <source>
        <dbReference type="ARBA" id="ARBA00047433"/>
    </source>
</evidence>
<dbReference type="InParanoid" id="L8YEJ7"/>
<dbReference type="Proteomes" id="UP000011518">
    <property type="component" value="Unassembled WGS sequence"/>
</dbReference>
<dbReference type="InterPro" id="IPR000462">
    <property type="entry name" value="CDP-OH_P_trans"/>
</dbReference>
<evidence type="ECO:0000313" key="5">
    <source>
        <dbReference type="EMBL" id="ELV13415.1"/>
    </source>
</evidence>
<feature type="transmembrane region" description="Helical" evidence="4">
    <location>
        <begin position="65"/>
        <end position="82"/>
    </location>
</feature>
<dbReference type="AlphaFoldDB" id="L8YEJ7"/>
<gene>
    <name evidence="5" type="ORF">TREES_T100004642</name>
</gene>
<dbReference type="InterPro" id="IPR050324">
    <property type="entry name" value="CDP-alcohol_PTase-I"/>
</dbReference>
<dbReference type="EC" id="2.7.8.41" evidence="2"/>
<keyword evidence="4" id="KW-0812">Transmembrane</keyword>
<comment type="catalytic activity">
    <reaction evidence="3">
        <text>a CDP-1,2-diacyl-sn-glycerol + a 1,2-diacyl-sn-glycero-3-phospho-(1'-sn-glycerol) = a cardiolipin + CMP + H(+)</text>
        <dbReference type="Rhea" id="RHEA:32931"/>
        <dbReference type="ChEBI" id="CHEBI:15378"/>
        <dbReference type="ChEBI" id="CHEBI:58332"/>
        <dbReference type="ChEBI" id="CHEBI:60377"/>
        <dbReference type="ChEBI" id="CHEBI:62237"/>
        <dbReference type="ChEBI" id="CHEBI:64716"/>
        <dbReference type="EC" id="2.7.8.41"/>
    </reaction>
</comment>
<keyword evidence="4" id="KW-1133">Transmembrane helix</keyword>